<sequence length="338" mass="38746">KNSCKFSNLEPVELKTYYLDGFQYSQNINFGSVSPLLLRFIPTSEGYYDFVKNKYIYNYTDHLGNVRLSYLQGVSALEVQEENNYYPFGLLHNNGVAAQNAYQYKYNGKELQETGMYDYGARFYMPDIGRWGVVDNKAEKYFPYSGYNYAINNPIKFLDPDGNDIIIWYKASNGKMQSYDYKYGATYDGNNKYIIAFHKAADYLIKNGAGENLKALDSRKEKVKVTNMGYTDNVGAQFDNIDTIIWNPIKGIESKNTGKRLSPVAVLDHEMDHAEDYFKDPEKHMLNVLKPTGDGYHNAEEMRVIQGSEQRTAKKLKLTKGNEVTRNDHEGDIITTVV</sequence>
<dbReference type="STRING" id="363331.RM51_13620"/>
<dbReference type="NCBIfam" id="TIGR03696">
    <property type="entry name" value="Rhs_assc_core"/>
    <property type="match status" value="1"/>
</dbReference>
<comment type="caution">
    <text evidence="1">The sequence shown here is derived from an EMBL/GenBank/DDBJ whole genome shotgun (WGS) entry which is preliminary data.</text>
</comment>
<dbReference type="InterPro" id="IPR050708">
    <property type="entry name" value="T6SS_VgrG/RHS"/>
</dbReference>
<dbReference type="RefSeq" id="WP_039370622.1">
    <property type="nucleotide sequence ID" value="NZ_JWTA01000013.1"/>
</dbReference>
<evidence type="ECO:0000313" key="1">
    <source>
        <dbReference type="EMBL" id="KIC62100.1"/>
    </source>
</evidence>
<keyword evidence="2" id="KW-1185">Reference proteome</keyword>
<name>A0A0B4DCP1_9FLAO</name>
<dbReference type="PANTHER" id="PTHR32305:SF15">
    <property type="entry name" value="PROTEIN RHSA-RELATED"/>
    <property type="match status" value="1"/>
</dbReference>
<dbReference type="Gene3D" id="2.180.10.10">
    <property type="entry name" value="RHS repeat-associated core"/>
    <property type="match status" value="1"/>
</dbReference>
<dbReference type="EMBL" id="JWTA01000013">
    <property type="protein sequence ID" value="KIC62100.1"/>
    <property type="molecule type" value="Genomic_DNA"/>
</dbReference>
<dbReference type="AlphaFoldDB" id="A0A0B4DCP1"/>
<dbReference type="Proteomes" id="UP000031167">
    <property type="component" value="Unassembled WGS sequence"/>
</dbReference>
<proteinExistence type="predicted"/>
<organism evidence="1 2">
    <name type="scientific">Chryseobacterium taiwanense</name>
    <dbReference type="NCBI Taxonomy" id="363331"/>
    <lineage>
        <taxon>Bacteria</taxon>
        <taxon>Pseudomonadati</taxon>
        <taxon>Bacteroidota</taxon>
        <taxon>Flavobacteriia</taxon>
        <taxon>Flavobacteriales</taxon>
        <taxon>Weeksellaceae</taxon>
        <taxon>Chryseobacterium group</taxon>
        <taxon>Chryseobacterium</taxon>
    </lineage>
</organism>
<reference evidence="1 2" key="1">
    <citation type="submission" date="2014-12" db="EMBL/GenBank/DDBJ databases">
        <title>Genome sequencing of Chryseobacterium taiwanense TPW19.</title>
        <authorList>
            <person name="Tan P.W."/>
            <person name="Chan K.-G."/>
        </authorList>
    </citation>
    <scope>NUCLEOTIDE SEQUENCE [LARGE SCALE GENOMIC DNA]</scope>
    <source>
        <strain evidence="1 2">TPW19</strain>
    </source>
</reference>
<accession>A0A0B4DCP1</accession>
<gene>
    <name evidence="1" type="ORF">RM51_13620</name>
</gene>
<feature type="non-terminal residue" evidence="1">
    <location>
        <position position="1"/>
    </location>
</feature>
<evidence type="ECO:0000313" key="2">
    <source>
        <dbReference type="Proteomes" id="UP000031167"/>
    </source>
</evidence>
<evidence type="ECO:0008006" key="3">
    <source>
        <dbReference type="Google" id="ProtNLM"/>
    </source>
</evidence>
<dbReference type="InterPro" id="IPR022385">
    <property type="entry name" value="Rhs_assc_core"/>
</dbReference>
<protein>
    <recommendedName>
        <fullName evidence="3">RHS repeat-associated core domain-containing protein</fullName>
    </recommendedName>
</protein>
<dbReference type="PANTHER" id="PTHR32305">
    <property type="match status" value="1"/>
</dbReference>